<dbReference type="EMBL" id="FR824327">
    <property type="protein sequence ID" value="CCA25217.1"/>
    <property type="molecule type" value="Genomic_DNA"/>
</dbReference>
<organism evidence="2">
    <name type="scientific">Albugo laibachii Nc14</name>
    <dbReference type="NCBI Taxonomy" id="890382"/>
    <lineage>
        <taxon>Eukaryota</taxon>
        <taxon>Sar</taxon>
        <taxon>Stramenopiles</taxon>
        <taxon>Oomycota</taxon>
        <taxon>Peronosporomycetes</taxon>
        <taxon>Albuginales</taxon>
        <taxon>Albuginaceae</taxon>
        <taxon>Albugo</taxon>
    </lineage>
</organism>
<reference evidence="2" key="1">
    <citation type="journal article" date="2011" name="PLoS Biol.">
        <title>Gene gain and loss during evolution of obligate parasitism in the white rust pathogen of Arabidopsis thaliana.</title>
        <authorList>
            <person name="Kemen E."/>
            <person name="Gardiner A."/>
            <person name="Schultz-Larsen T."/>
            <person name="Kemen A.C."/>
            <person name="Balmuth A.L."/>
            <person name="Robert-Seilaniantz A."/>
            <person name="Bailey K."/>
            <person name="Holub E."/>
            <person name="Studholme D.J."/>
            <person name="Maclean D."/>
            <person name="Jones J.D."/>
        </authorList>
    </citation>
    <scope>NUCLEOTIDE SEQUENCE</scope>
</reference>
<dbReference type="GO" id="GO:0035591">
    <property type="term" value="F:signaling adaptor activity"/>
    <property type="evidence" value="ECO:0007669"/>
    <property type="project" value="TreeGrafter"/>
</dbReference>
<reference evidence="2" key="2">
    <citation type="submission" date="2011-02" db="EMBL/GenBank/DDBJ databases">
        <authorList>
            <person name="MacLean D."/>
        </authorList>
    </citation>
    <scope>NUCLEOTIDE SEQUENCE</scope>
</reference>
<dbReference type="HOGENOM" id="CLU_391004_0_0_1"/>
<dbReference type="GO" id="GO:0035859">
    <property type="term" value="C:Seh1-associated complex"/>
    <property type="evidence" value="ECO:0007669"/>
    <property type="project" value="TreeGrafter"/>
</dbReference>
<proteinExistence type="predicted"/>
<protein>
    <submittedName>
        <fullName evidence="2">Uncharacterized protein AlNc14C282G10128</fullName>
    </submittedName>
</protein>
<dbReference type="PANTHER" id="PTHR46170:SF1">
    <property type="entry name" value="GATOR COMPLEX PROTEIN WDR59"/>
    <property type="match status" value="1"/>
</dbReference>
<dbReference type="InterPro" id="IPR049567">
    <property type="entry name" value="WDR59-like"/>
</dbReference>
<feature type="region of interest" description="Disordered" evidence="1">
    <location>
        <begin position="478"/>
        <end position="501"/>
    </location>
</feature>
<evidence type="ECO:0000256" key="1">
    <source>
        <dbReference type="SAM" id="MobiDB-lite"/>
    </source>
</evidence>
<evidence type="ECO:0000313" key="2">
    <source>
        <dbReference type="EMBL" id="CCA25217.1"/>
    </source>
</evidence>
<dbReference type="PANTHER" id="PTHR46170">
    <property type="entry name" value="GATOR COMPLEX PROTEIN WDR59"/>
    <property type="match status" value="1"/>
</dbReference>
<dbReference type="AlphaFoldDB" id="F0WUY1"/>
<gene>
    <name evidence="2" type="primary">AlNc14C282G10128</name>
    <name evidence="2" type="ORF">ALNC14_113610</name>
</gene>
<accession>F0WUY1</accession>
<feature type="region of interest" description="Disordered" evidence="1">
    <location>
        <begin position="594"/>
        <end position="616"/>
    </location>
</feature>
<dbReference type="GO" id="GO:0034198">
    <property type="term" value="P:cellular response to amino acid starvation"/>
    <property type="evidence" value="ECO:0007669"/>
    <property type="project" value="TreeGrafter"/>
</dbReference>
<dbReference type="GO" id="GO:1904263">
    <property type="term" value="P:positive regulation of TORC1 signaling"/>
    <property type="evidence" value="ECO:0007669"/>
    <property type="project" value="TreeGrafter"/>
</dbReference>
<sequence>MCTLARSLPCPRIYGASFSGPNMLVVFDSRAAIGHGRVNAITNVLSKRKSKVYDTIGEENSDRKKQANANPEYIEGSSLPRTYGELLVSRDPRFARKNQTMTSSLSVAANLASMDLTGSSERGTDSHMDYLFGEDENDFLNAQPFRTIASTGQFSRKDASVDIPRIGVFDYTAPTDSLKKSVEGLMRYSDDYVHNAPNHQPGNPLSATNHHQTMYGLETTPHFVTRKRIVDRLSQQKRVLEAPSSSNWNLSLCVKLLDLSRLCGVTAVLMYETCLSPEAFVSHKYGDRSINDEECQHSLAQWIDDQQSSIQKHSTTWIAPKDRKGFWHNMISKSTNSAPFERVCDYNAHISTLGGRPDLCKVWTVLGSVCAAPMYFSLYEDKYDRTLKVTESWKHHPFGLPLIKRVLQMYEQVGDLPSLASLVCVLENQKEVGETTTKSAVIAPLNGSKPLPDEMMNLTVDSTRAGLLAPVEGSHQSRSFGDKWRHKLTKPNSSSSSIGSGLPVDTRMLSSFGSGASPVLSPHSPSFLSLLAMKESHPVQCPSEQLSKPFGATTSSWKLEFEKLENPFRTWSAGNRESSPPRVSAQLALRLNESTSKAPMRSKLLTPAPSPKHTLDSREKSLCLRLEIIPNNPNKALLGREPADGNRHAVYKRSYADVLYRYGAVSRRTEILKDRALMNDAHDGIHFGILCWRCQTVGYSTCNEHL</sequence>
<dbReference type="GO" id="GO:0005774">
    <property type="term" value="C:vacuolar membrane"/>
    <property type="evidence" value="ECO:0007669"/>
    <property type="project" value="TreeGrafter"/>
</dbReference>
<name>F0WUY1_9STRA</name>